<comment type="caution">
    <text evidence="1">The sequence shown here is derived from an EMBL/GenBank/DDBJ whole genome shotgun (WGS) entry which is preliminary data.</text>
</comment>
<gene>
    <name evidence="1" type="ORF">RIB2604_00901180</name>
</gene>
<protein>
    <submittedName>
        <fullName evidence="1">Similar to An12g05240</fullName>
    </submittedName>
</protein>
<dbReference type="AlphaFoldDB" id="A0A146F4P7"/>
<dbReference type="Proteomes" id="UP000075230">
    <property type="component" value="Unassembled WGS sequence"/>
</dbReference>
<reference evidence="2" key="2">
    <citation type="submission" date="2016-02" db="EMBL/GenBank/DDBJ databases">
        <title>Genome sequencing of Aspergillus luchuensis NBRC 4314.</title>
        <authorList>
            <person name="Yamada O."/>
        </authorList>
    </citation>
    <scope>NUCLEOTIDE SEQUENCE [LARGE SCALE GENOMIC DNA]</scope>
    <source>
        <strain evidence="2">RIB 2604</strain>
    </source>
</reference>
<evidence type="ECO:0000313" key="1">
    <source>
        <dbReference type="EMBL" id="GAT21097.1"/>
    </source>
</evidence>
<accession>A0A146F4P7</accession>
<reference evidence="1 2" key="1">
    <citation type="journal article" date="2016" name="DNA Res.">
        <title>Genome sequence of Aspergillus luchuensis NBRC 4314.</title>
        <authorList>
            <person name="Yamada O."/>
            <person name="Machida M."/>
            <person name="Hosoyama A."/>
            <person name="Goto M."/>
            <person name="Takahashi T."/>
            <person name="Futagami T."/>
            <person name="Yamagata Y."/>
            <person name="Takeuchi M."/>
            <person name="Kobayashi T."/>
            <person name="Koike H."/>
            <person name="Abe K."/>
            <person name="Asai K."/>
            <person name="Arita M."/>
            <person name="Fujita N."/>
            <person name="Fukuda K."/>
            <person name="Higa K."/>
            <person name="Horikawa H."/>
            <person name="Ishikawa T."/>
            <person name="Jinno K."/>
            <person name="Kato Y."/>
            <person name="Kirimura K."/>
            <person name="Mizutani O."/>
            <person name="Nakasone K."/>
            <person name="Sano M."/>
            <person name="Shiraishi Y."/>
            <person name="Tsukahara M."/>
            <person name="Gomi K."/>
        </authorList>
    </citation>
    <scope>NUCLEOTIDE SEQUENCE [LARGE SCALE GENOMIC DNA]</scope>
    <source>
        <strain evidence="1 2">RIB 2604</strain>
    </source>
</reference>
<name>A0A146F4P7_ASPKA</name>
<proteinExistence type="predicted"/>
<organism evidence="1 2">
    <name type="scientific">Aspergillus kawachii</name>
    <name type="common">White koji mold</name>
    <name type="synonym">Aspergillus awamori var. kawachi</name>
    <dbReference type="NCBI Taxonomy" id="1069201"/>
    <lineage>
        <taxon>Eukaryota</taxon>
        <taxon>Fungi</taxon>
        <taxon>Dikarya</taxon>
        <taxon>Ascomycota</taxon>
        <taxon>Pezizomycotina</taxon>
        <taxon>Eurotiomycetes</taxon>
        <taxon>Eurotiomycetidae</taxon>
        <taxon>Eurotiales</taxon>
        <taxon>Aspergillaceae</taxon>
        <taxon>Aspergillus</taxon>
        <taxon>Aspergillus subgen. Circumdati</taxon>
    </lineage>
</organism>
<sequence>MQGRCTEGRALKALEGRKHLSMVTYFRQKWQRDSSSDEAAFLPTPTSAYLRGYDPQYAVLGKAKLVDQDRIQLPHFDQKCGGSEMH</sequence>
<evidence type="ECO:0000313" key="2">
    <source>
        <dbReference type="Proteomes" id="UP000075230"/>
    </source>
</evidence>
<dbReference type="EMBL" id="BCWF01000009">
    <property type="protein sequence ID" value="GAT21097.1"/>
    <property type="molecule type" value="Genomic_DNA"/>
</dbReference>